<protein>
    <recommendedName>
        <fullName evidence="5">Secreted protein</fullName>
    </recommendedName>
</protein>
<dbReference type="EMBL" id="NHZQ01000445">
    <property type="protein sequence ID" value="PSK34971.1"/>
    <property type="molecule type" value="Genomic_DNA"/>
</dbReference>
<name>A0A2P7YG83_9PEZI</name>
<proteinExistence type="predicted"/>
<evidence type="ECO:0000313" key="3">
    <source>
        <dbReference type="EMBL" id="PSK34971.1"/>
    </source>
</evidence>
<organism evidence="3 4">
    <name type="scientific">Elsinoe australis</name>
    <dbReference type="NCBI Taxonomy" id="40998"/>
    <lineage>
        <taxon>Eukaryota</taxon>
        <taxon>Fungi</taxon>
        <taxon>Dikarya</taxon>
        <taxon>Ascomycota</taxon>
        <taxon>Pezizomycotina</taxon>
        <taxon>Dothideomycetes</taxon>
        <taxon>Dothideomycetidae</taxon>
        <taxon>Myriangiales</taxon>
        <taxon>Elsinoaceae</taxon>
        <taxon>Elsinoe</taxon>
    </lineage>
</organism>
<keyword evidence="4" id="KW-1185">Reference proteome</keyword>
<evidence type="ECO:0000256" key="2">
    <source>
        <dbReference type="SAM" id="SignalP"/>
    </source>
</evidence>
<comment type="caution">
    <text evidence="3">The sequence shown here is derived from an EMBL/GenBank/DDBJ whole genome shotgun (WGS) entry which is preliminary data.</text>
</comment>
<keyword evidence="2" id="KW-0732">Signal</keyword>
<gene>
    <name evidence="3" type="ORF">B9Z65_1554</name>
</gene>
<accession>A0A2P7YG83</accession>
<dbReference type="AlphaFoldDB" id="A0A2P7YG83"/>
<evidence type="ECO:0008006" key="5">
    <source>
        <dbReference type="Google" id="ProtNLM"/>
    </source>
</evidence>
<feature type="region of interest" description="Disordered" evidence="1">
    <location>
        <begin position="134"/>
        <end position="157"/>
    </location>
</feature>
<reference evidence="3 4" key="1">
    <citation type="submission" date="2017-05" db="EMBL/GenBank/DDBJ databases">
        <title>Draft genome sequence of Elsinoe australis.</title>
        <authorList>
            <person name="Cheng Q."/>
        </authorList>
    </citation>
    <scope>NUCLEOTIDE SEQUENCE [LARGE SCALE GENOMIC DNA]</scope>
    <source>
        <strain evidence="3 4">NL1</strain>
    </source>
</reference>
<feature type="signal peptide" evidence="2">
    <location>
        <begin position="1"/>
        <end position="17"/>
    </location>
</feature>
<evidence type="ECO:0000313" key="4">
    <source>
        <dbReference type="Proteomes" id="UP000243723"/>
    </source>
</evidence>
<dbReference type="Proteomes" id="UP000243723">
    <property type="component" value="Unassembled WGS sequence"/>
</dbReference>
<dbReference type="OrthoDB" id="3828405at2759"/>
<sequence length="157" mass="17304">MHLTVLTAASITALVAAHPLGFSFGDPARMVCAWKNPHLIDAIDQFCSNSNIVVPSAYGADGKMVGDSVAWIWPQGDCPQAWVPQKYCHSQFYETCARGKMKGYGKMFYGRPGEKQCQVWLLDTKKIHETQIAWSRNGGPPSRGTPPPNYATMVDMP</sequence>
<feature type="chain" id="PRO_5015112026" description="Secreted protein" evidence="2">
    <location>
        <begin position="18"/>
        <end position="157"/>
    </location>
</feature>
<evidence type="ECO:0000256" key="1">
    <source>
        <dbReference type="SAM" id="MobiDB-lite"/>
    </source>
</evidence>